<name>A0A5E4NL93_9HEMI</name>
<keyword evidence="2" id="KW-1185">Reference proteome</keyword>
<gene>
    <name evidence="1" type="ORF">CINCED_3A002015</name>
</gene>
<accession>A0A5E4NL93</accession>
<dbReference type="AlphaFoldDB" id="A0A5E4NL93"/>
<evidence type="ECO:0000313" key="2">
    <source>
        <dbReference type="Proteomes" id="UP000325440"/>
    </source>
</evidence>
<evidence type="ECO:0000313" key="1">
    <source>
        <dbReference type="EMBL" id="VVC44555.1"/>
    </source>
</evidence>
<proteinExistence type="predicted"/>
<organism evidence="1 2">
    <name type="scientific">Cinara cedri</name>
    <dbReference type="NCBI Taxonomy" id="506608"/>
    <lineage>
        <taxon>Eukaryota</taxon>
        <taxon>Metazoa</taxon>
        <taxon>Ecdysozoa</taxon>
        <taxon>Arthropoda</taxon>
        <taxon>Hexapoda</taxon>
        <taxon>Insecta</taxon>
        <taxon>Pterygota</taxon>
        <taxon>Neoptera</taxon>
        <taxon>Paraneoptera</taxon>
        <taxon>Hemiptera</taxon>
        <taxon>Sternorrhyncha</taxon>
        <taxon>Aphidomorpha</taxon>
        <taxon>Aphidoidea</taxon>
        <taxon>Aphididae</taxon>
        <taxon>Lachninae</taxon>
        <taxon>Cinara</taxon>
    </lineage>
</organism>
<sequence length="536" mass="58866">MDNLQTTGNLKKPISAENRDYVGKQIQMNAFKSSPQTDLGAQVNREPVVMASKTADSIEPVISFSPKFQHHSQFIMTPAPISIVDELGPSDILTNTPMLKTQLVDEIQASSESLPANLSTVEIEPVYFNSATSMADPMSQTRLANEPTLLNIGRSLPTQMLQKADFAFEPEVSHSIKSIPSDIRSPTEYEPVSPAPILSAINIKPAYFISTAPMADSMLQTRLPDKPAMLNIASPSLLPTQMLQKTDFGSESPALWESRFSNAPMPITQETDNIKYDDSPIEQTKLATFPSNGLSYSSPLIYNKMATTTLKSPSIDISNQYSDPITSYKMPLSTFSNQPFDGKVMMTDKLDTSFSQYAPAAPAKSIELLPAELRLQTPSEYEPISPAPILRTAEIENNPFITAAPMASTPLLKIRLAKESKSLNAARRPVVSKQMLQNIGFSSAALFETHLADDSVPTVLKTPKYNVNPIGQNRFAILPMENTEYQSQFITPELTADTTNMQYDSDSAIQSQYDSASNIQSQYNLASSTSAGHQYY</sequence>
<protein>
    <submittedName>
        <fullName evidence="1">Uncharacterized protein</fullName>
    </submittedName>
</protein>
<dbReference type="Proteomes" id="UP000325440">
    <property type="component" value="Unassembled WGS sequence"/>
</dbReference>
<dbReference type="EMBL" id="CABPRJ010002383">
    <property type="protein sequence ID" value="VVC44555.1"/>
    <property type="molecule type" value="Genomic_DNA"/>
</dbReference>
<reference evidence="1 2" key="1">
    <citation type="submission" date="2019-08" db="EMBL/GenBank/DDBJ databases">
        <authorList>
            <person name="Alioto T."/>
            <person name="Alioto T."/>
            <person name="Gomez Garrido J."/>
        </authorList>
    </citation>
    <scope>NUCLEOTIDE SEQUENCE [LARGE SCALE GENOMIC DNA]</scope>
</reference>